<dbReference type="PANTHER" id="PTHR45339">
    <property type="entry name" value="HYBRID SIGNAL TRANSDUCTION HISTIDINE KINASE J"/>
    <property type="match status" value="1"/>
</dbReference>
<dbReference type="InterPro" id="IPR036097">
    <property type="entry name" value="HisK_dim/P_sf"/>
</dbReference>
<dbReference type="SUPFAM" id="SSF55874">
    <property type="entry name" value="ATPase domain of HSP90 chaperone/DNA topoisomerase II/histidine kinase"/>
    <property type="match status" value="1"/>
</dbReference>
<comment type="catalytic activity">
    <reaction evidence="1">
        <text>ATP + protein L-histidine = ADP + protein N-phospho-L-histidine.</text>
        <dbReference type="EC" id="2.7.13.3"/>
    </reaction>
</comment>
<feature type="transmembrane region" description="Helical" evidence="7">
    <location>
        <begin position="84"/>
        <end position="103"/>
    </location>
</feature>
<dbReference type="PROSITE" id="PS50109">
    <property type="entry name" value="HIS_KIN"/>
    <property type="match status" value="1"/>
</dbReference>
<evidence type="ECO:0000256" key="3">
    <source>
        <dbReference type="ARBA" id="ARBA00022553"/>
    </source>
</evidence>
<dbReference type="Pfam" id="PF00512">
    <property type="entry name" value="HisKA"/>
    <property type="match status" value="1"/>
</dbReference>
<feature type="transmembrane region" description="Helical" evidence="7">
    <location>
        <begin position="20"/>
        <end position="37"/>
    </location>
</feature>
<accession>A0ABN5IWM5</accession>
<keyword evidence="10" id="KW-0808">Transferase</keyword>
<dbReference type="SMART" id="SM00448">
    <property type="entry name" value="REC"/>
    <property type="match status" value="1"/>
</dbReference>
<name>A0ABN5IWM5_9CAUL</name>
<dbReference type="GO" id="GO:0016301">
    <property type="term" value="F:kinase activity"/>
    <property type="evidence" value="ECO:0007669"/>
    <property type="project" value="UniProtKB-KW"/>
</dbReference>
<evidence type="ECO:0000256" key="7">
    <source>
        <dbReference type="SAM" id="Phobius"/>
    </source>
</evidence>
<dbReference type="EC" id="2.7.13.3" evidence="2"/>
<dbReference type="InterPro" id="IPR005467">
    <property type="entry name" value="His_kinase_dom"/>
</dbReference>
<feature type="coiled-coil region" evidence="6">
    <location>
        <begin position="188"/>
        <end position="222"/>
    </location>
</feature>
<keyword evidence="3 5" id="KW-0597">Phosphoprotein</keyword>
<evidence type="ECO:0000259" key="8">
    <source>
        <dbReference type="PROSITE" id="PS50109"/>
    </source>
</evidence>
<dbReference type="PANTHER" id="PTHR45339:SF1">
    <property type="entry name" value="HYBRID SIGNAL TRANSDUCTION HISTIDINE KINASE J"/>
    <property type="match status" value="1"/>
</dbReference>
<feature type="domain" description="Histidine kinase" evidence="8">
    <location>
        <begin position="229"/>
        <end position="445"/>
    </location>
</feature>
<dbReference type="PRINTS" id="PR00344">
    <property type="entry name" value="BCTRLSENSOR"/>
</dbReference>
<sequence length="602" mass="64467">MQVKDTGSDRRAEVALTRAYVPIVRGYLIASSVYYALISLSHPFYEKGFALLLLESLAVAACLYGFGAWRALREGRIVGPGLEGVALGMNALFLSNVLAYQILHFEPMKLVYFVLMGLVFATSAPSRRVALGSVSAAVIGLVWMAQKAPGDTINNYAFIGLAGAFAAIGMSTLMRGVVRREVRARLASEALNVELQRELTENRRLKTEAQALALTAETANRAKTEFLATMSHEIRTPLNGVLGMAQIMAAGELSPDQRRRLDTVTASGQSLLSVINAILDISKIEAGKMEINPAPFDLSAHLDALRQLYGGLARDKELDFSLEIAEGAQGWRMGDADRLRQVMSNLISNAIKFTDVGTVRVFVEGDDKTIVARVTDSGAGIPEAERGRLFTKFAQLDSSSTRRAGGSGLGLAICKTLSELMGGSISYSTAEGGGACFTVTLPMPRVKPADGLDSPAIAGPDTAADAPRILVVDDNQTNRAVLLTLLSHLGVAAHFAVDGRDALAMWERARWDAILMDIHMPIMDGVQASQTIRAREKATGRPRTPIIAVTASVLTHERTLYAEAGMDGIVAKPVEIPRLVEALGKALSIDPVVDHADTRGVA</sequence>
<dbReference type="InterPro" id="IPR001789">
    <property type="entry name" value="Sig_transdc_resp-reg_receiver"/>
</dbReference>
<evidence type="ECO:0000256" key="2">
    <source>
        <dbReference type="ARBA" id="ARBA00012438"/>
    </source>
</evidence>
<evidence type="ECO:0000256" key="1">
    <source>
        <dbReference type="ARBA" id="ARBA00000085"/>
    </source>
</evidence>
<keyword evidence="7" id="KW-0812">Transmembrane</keyword>
<proteinExistence type="predicted"/>
<keyword evidence="4" id="KW-0902">Two-component regulatory system</keyword>
<dbReference type="Pfam" id="PF00072">
    <property type="entry name" value="Response_reg"/>
    <property type="match status" value="1"/>
</dbReference>
<evidence type="ECO:0000313" key="11">
    <source>
        <dbReference type="Proteomes" id="UP000240527"/>
    </source>
</evidence>
<keyword evidence="7" id="KW-0472">Membrane</keyword>
<keyword evidence="7" id="KW-1133">Transmembrane helix</keyword>
<evidence type="ECO:0000256" key="5">
    <source>
        <dbReference type="PROSITE-ProRule" id="PRU00169"/>
    </source>
</evidence>
<dbReference type="InterPro" id="IPR036890">
    <property type="entry name" value="HATPase_C_sf"/>
</dbReference>
<dbReference type="CDD" id="cd16922">
    <property type="entry name" value="HATPase_EvgS-ArcB-TorS-like"/>
    <property type="match status" value="1"/>
</dbReference>
<organism evidence="10 11">
    <name type="scientific">Caulobacter segnis</name>
    <dbReference type="NCBI Taxonomy" id="88688"/>
    <lineage>
        <taxon>Bacteria</taxon>
        <taxon>Pseudomonadati</taxon>
        <taxon>Pseudomonadota</taxon>
        <taxon>Alphaproteobacteria</taxon>
        <taxon>Caulobacterales</taxon>
        <taxon>Caulobacteraceae</taxon>
        <taxon>Caulobacter</taxon>
    </lineage>
</organism>
<dbReference type="SUPFAM" id="SSF47384">
    <property type="entry name" value="Homodimeric domain of signal transducing histidine kinase"/>
    <property type="match status" value="1"/>
</dbReference>
<dbReference type="Pfam" id="PF02518">
    <property type="entry name" value="HATPase_c"/>
    <property type="match status" value="1"/>
</dbReference>
<dbReference type="SMART" id="SM00388">
    <property type="entry name" value="HisKA"/>
    <property type="match status" value="1"/>
</dbReference>
<reference evidence="10 11" key="1">
    <citation type="journal article" date="2015" name="Biotechnol. Bioeng.">
        <title>Genome sequence and phenotypic characterization of Caulobacter segnis.</title>
        <authorList>
            <person name="Patel S."/>
            <person name="Fletcher B."/>
            <person name="Scott D.C."/>
            <person name="Ely B."/>
        </authorList>
    </citation>
    <scope>NUCLEOTIDE SEQUENCE [LARGE SCALE GENOMIC DNA]</scope>
    <source>
        <strain evidence="10 11">TK0059</strain>
    </source>
</reference>
<keyword evidence="11" id="KW-1185">Reference proteome</keyword>
<dbReference type="InterPro" id="IPR003594">
    <property type="entry name" value="HATPase_dom"/>
</dbReference>
<keyword evidence="6" id="KW-0175">Coiled coil</keyword>
<feature type="transmembrane region" description="Helical" evidence="7">
    <location>
        <begin position="49"/>
        <end position="72"/>
    </location>
</feature>
<dbReference type="CDD" id="cd00082">
    <property type="entry name" value="HisKA"/>
    <property type="match status" value="1"/>
</dbReference>
<dbReference type="RefSeq" id="WP_013080440.1">
    <property type="nucleotide sequence ID" value="NZ_CP027850.1"/>
</dbReference>
<feature type="transmembrane region" description="Helical" evidence="7">
    <location>
        <begin position="157"/>
        <end position="178"/>
    </location>
</feature>
<dbReference type="SMART" id="SM00387">
    <property type="entry name" value="HATPase_c"/>
    <property type="match status" value="1"/>
</dbReference>
<feature type="transmembrane region" description="Helical" evidence="7">
    <location>
        <begin position="129"/>
        <end position="145"/>
    </location>
</feature>
<dbReference type="InterPro" id="IPR011006">
    <property type="entry name" value="CheY-like_superfamily"/>
</dbReference>
<feature type="domain" description="Response regulatory" evidence="9">
    <location>
        <begin position="468"/>
        <end position="587"/>
    </location>
</feature>
<feature type="modified residue" description="4-aspartylphosphate" evidence="5">
    <location>
        <position position="517"/>
    </location>
</feature>
<evidence type="ECO:0000259" key="9">
    <source>
        <dbReference type="PROSITE" id="PS50110"/>
    </source>
</evidence>
<dbReference type="InterPro" id="IPR003661">
    <property type="entry name" value="HisK_dim/P_dom"/>
</dbReference>
<dbReference type="Proteomes" id="UP000240527">
    <property type="component" value="Chromosome"/>
</dbReference>
<evidence type="ECO:0000256" key="4">
    <source>
        <dbReference type="ARBA" id="ARBA00023012"/>
    </source>
</evidence>
<evidence type="ECO:0000313" key="10">
    <source>
        <dbReference type="EMBL" id="AVQ03431.1"/>
    </source>
</evidence>
<dbReference type="EMBL" id="CP027850">
    <property type="protein sequence ID" value="AVQ03431.1"/>
    <property type="molecule type" value="Genomic_DNA"/>
</dbReference>
<keyword evidence="10" id="KW-0418">Kinase</keyword>
<protein>
    <recommendedName>
        <fullName evidence="2">histidine kinase</fullName>
        <ecNumber evidence="2">2.7.13.3</ecNumber>
    </recommendedName>
</protein>
<evidence type="ECO:0000256" key="6">
    <source>
        <dbReference type="SAM" id="Coils"/>
    </source>
</evidence>
<dbReference type="SUPFAM" id="SSF52172">
    <property type="entry name" value="CheY-like"/>
    <property type="match status" value="1"/>
</dbReference>
<dbReference type="InterPro" id="IPR004358">
    <property type="entry name" value="Sig_transdc_His_kin-like_C"/>
</dbReference>
<dbReference type="Gene3D" id="3.40.50.2300">
    <property type="match status" value="1"/>
</dbReference>
<dbReference type="Gene3D" id="1.10.287.130">
    <property type="match status" value="1"/>
</dbReference>
<gene>
    <name evidence="10" type="ORF">B7G68_17205</name>
</gene>
<dbReference type="CDD" id="cd17546">
    <property type="entry name" value="REC_hyHK_CKI1_RcsC-like"/>
    <property type="match status" value="1"/>
</dbReference>
<dbReference type="PROSITE" id="PS50110">
    <property type="entry name" value="RESPONSE_REGULATORY"/>
    <property type="match status" value="1"/>
</dbReference>
<dbReference type="Gene3D" id="3.30.565.10">
    <property type="entry name" value="Histidine kinase-like ATPase, C-terminal domain"/>
    <property type="match status" value="1"/>
</dbReference>